<sequence length="135" mass="15173">MKFFSSSRFSLSPATSVRFRRATAISEALSAERSGNEGGDRRPLPRPATSVPWTQTAEIRTTIANLRRRQRRDKHLRPSSGDEPARPASVPATRFPEPSSASRQLRSGVRRLSHQPSGEGRISRRIRVRPFNLVQ</sequence>
<feature type="compositionally biased region" description="Polar residues" evidence="1">
    <location>
        <begin position="51"/>
        <end position="64"/>
    </location>
</feature>
<name>A0A5A7PIK6_STRAF</name>
<protein>
    <submittedName>
        <fullName evidence="2">Potassium channel subfamily K member 2</fullName>
    </submittedName>
</protein>
<feature type="compositionally biased region" description="Basic and acidic residues" evidence="1">
    <location>
        <begin position="34"/>
        <end position="43"/>
    </location>
</feature>
<dbReference type="Proteomes" id="UP000325081">
    <property type="component" value="Unassembled WGS sequence"/>
</dbReference>
<comment type="caution">
    <text evidence="2">The sequence shown here is derived from an EMBL/GenBank/DDBJ whole genome shotgun (WGS) entry which is preliminary data.</text>
</comment>
<proteinExistence type="predicted"/>
<accession>A0A5A7PIK6</accession>
<keyword evidence="2" id="KW-0813">Transport</keyword>
<evidence type="ECO:0000313" key="3">
    <source>
        <dbReference type="Proteomes" id="UP000325081"/>
    </source>
</evidence>
<organism evidence="2 3">
    <name type="scientific">Striga asiatica</name>
    <name type="common">Asiatic witchweed</name>
    <name type="synonym">Buchnera asiatica</name>
    <dbReference type="NCBI Taxonomy" id="4170"/>
    <lineage>
        <taxon>Eukaryota</taxon>
        <taxon>Viridiplantae</taxon>
        <taxon>Streptophyta</taxon>
        <taxon>Embryophyta</taxon>
        <taxon>Tracheophyta</taxon>
        <taxon>Spermatophyta</taxon>
        <taxon>Magnoliopsida</taxon>
        <taxon>eudicotyledons</taxon>
        <taxon>Gunneridae</taxon>
        <taxon>Pentapetalae</taxon>
        <taxon>asterids</taxon>
        <taxon>lamiids</taxon>
        <taxon>Lamiales</taxon>
        <taxon>Orobanchaceae</taxon>
        <taxon>Buchnereae</taxon>
        <taxon>Striga</taxon>
    </lineage>
</organism>
<feature type="compositionally biased region" description="Basic residues" evidence="1">
    <location>
        <begin position="66"/>
        <end position="77"/>
    </location>
</feature>
<keyword evidence="2" id="KW-0406">Ion transport</keyword>
<dbReference type="EMBL" id="BKCP01004605">
    <property type="protein sequence ID" value="GER32442.1"/>
    <property type="molecule type" value="Genomic_DNA"/>
</dbReference>
<evidence type="ECO:0000313" key="2">
    <source>
        <dbReference type="EMBL" id="GER32442.1"/>
    </source>
</evidence>
<dbReference type="AlphaFoldDB" id="A0A5A7PIK6"/>
<feature type="region of interest" description="Disordered" evidence="1">
    <location>
        <begin position="27"/>
        <end position="124"/>
    </location>
</feature>
<gene>
    <name evidence="2" type="ORF">STAS_08513</name>
</gene>
<reference evidence="3" key="1">
    <citation type="journal article" date="2019" name="Curr. Biol.">
        <title>Genome Sequence of Striga asiatica Provides Insight into the Evolution of Plant Parasitism.</title>
        <authorList>
            <person name="Yoshida S."/>
            <person name="Kim S."/>
            <person name="Wafula E.K."/>
            <person name="Tanskanen J."/>
            <person name="Kim Y.M."/>
            <person name="Honaas L."/>
            <person name="Yang Z."/>
            <person name="Spallek T."/>
            <person name="Conn C.E."/>
            <person name="Ichihashi Y."/>
            <person name="Cheong K."/>
            <person name="Cui S."/>
            <person name="Der J.P."/>
            <person name="Gundlach H."/>
            <person name="Jiao Y."/>
            <person name="Hori C."/>
            <person name="Ishida J.K."/>
            <person name="Kasahara H."/>
            <person name="Kiba T."/>
            <person name="Kim M.S."/>
            <person name="Koo N."/>
            <person name="Laohavisit A."/>
            <person name="Lee Y.H."/>
            <person name="Lumba S."/>
            <person name="McCourt P."/>
            <person name="Mortimer J.C."/>
            <person name="Mutuku J.M."/>
            <person name="Nomura T."/>
            <person name="Sasaki-Sekimoto Y."/>
            <person name="Seto Y."/>
            <person name="Wang Y."/>
            <person name="Wakatake T."/>
            <person name="Sakakibara H."/>
            <person name="Demura T."/>
            <person name="Yamaguchi S."/>
            <person name="Yoneyama K."/>
            <person name="Manabe R.I."/>
            <person name="Nelson D.C."/>
            <person name="Schulman A.H."/>
            <person name="Timko M.P."/>
            <person name="dePamphilis C.W."/>
            <person name="Choi D."/>
            <person name="Shirasu K."/>
        </authorList>
    </citation>
    <scope>NUCLEOTIDE SEQUENCE [LARGE SCALE GENOMIC DNA]</scope>
    <source>
        <strain evidence="3">cv. UVA1</strain>
    </source>
</reference>
<keyword evidence="2" id="KW-0407">Ion channel</keyword>
<dbReference type="GO" id="GO:0034220">
    <property type="term" value="P:monoatomic ion transmembrane transport"/>
    <property type="evidence" value="ECO:0007669"/>
    <property type="project" value="UniProtKB-KW"/>
</dbReference>
<evidence type="ECO:0000256" key="1">
    <source>
        <dbReference type="SAM" id="MobiDB-lite"/>
    </source>
</evidence>
<keyword evidence="3" id="KW-1185">Reference proteome</keyword>